<dbReference type="SUPFAM" id="SSF55729">
    <property type="entry name" value="Acyl-CoA N-acyltransferases (Nat)"/>
    <property type="match status" value="1"/>
</dbReference>
<name>A0A5M6A307_9BACE</name>
<accession>A0A5M6A307</accession>
<proteinExistence type="predicted"/>
<gene>
    <name evidence="1" type="ORF">F2Y86_26825</name>
</gene>
<protein>
    <submittedName>
        <fullName evidence="1">Uncharacterized protein</fullName>
    </submittedName>
</protein>
<dbReference type="EMBL" id="VVYW01000042">
    <property type="protein sequence ID" value="KAA5402057.1"/>
    <property type="molecule type" value="Genomic_DNA"/>
</dbReference>
<sequence length="269" mass="31682">MENNFTLYKGCWLSKCPPHSSCYLKIDECGKLLNRGGYLLRNVYDWDCEHETSFWFVIKDSFGGMEELSSKMRNQVKKSLKTYDVCRVSASEMLRVGFPIFQVAVENYKVKATRITVDAFKTRIQQSEKAGNVDFWCVYTKETHKAVALAINTLHKDCCEYNTMKADPSYLRNSTYPYYGLIYEMNCYYLQELGFKYVSDGARSITEHSNIQSFLIDKFHFRKAYCQLQIVYQWWMKIAINILFPFRKLISVQSVKAILNMEAMRRNKY</sequence>
<dbReference type="InterPro" id="IPR016181">
    <property type="entry name" value="Acyl_CoA_acyltransferase"/>
</dbReference>
<dbReference type="Proteomes" id="UP000325055">
    <property type="component" value="Unassembled WGS sequence"/>
</dbReference>
<evidence type="ECO:0000313" key="1">
    <source>
        <dbReference type="EMBL" id="KAA5402057.1"/>
    </source>
</evidence>
<comment type="caution">
    <text evidence="1">The sequence shown here is derived from an EMBL/GenBank/DDBJ whole genome shotgun (WGS) entry which is preliminary data.</text>
</comment>
<dbReference type="AlphaFoldDB" id="A0A5M6A307"/>
<evidence type="ECO:0000313" key="2">
    <source>
        <dbReference type="Proteomes" id="UP000325055"/>
    </source>
</evidence>
<organism evidence="1 2">
    <name type="scientific">Bacteroides cellulosilyticus</name>
    <dbReference type="NCBI Taxonomy" id="246787"/>
    <lineage>
        <taxon>Bacteria</taxon>
        <taxon>Pseudomonadati</taxon>
        <taxon>Bacteroidota</taxon>
        <taxon>Bacteroidia</taxon>
        <taxon>Bacteroidales</taxon>
        <taxon>Bacteroidaceae</taxon>
        <taxon>Bacteroides</taxon>
    </lineage>
</organism>
<reference evidence="1 2" key="1">
    <citation type="journal article" date="2019" name="Nat. Med.">
        <title>A library of human gut bacterial isolates paired with longitudinal multiomics data enables mechanistic microbiome research.</title>
        <authorList>
            <person name="Poyet M."/>
            <person name="Groussin M."/>
            <person name="Gibbons S.M."/>
            <person name="Avila-Pacheco J."/>
            <person name="Jiang X."/>
            <person name="Kearney S.M."/>
            <person name="Perrotta A.R."/>
            <person name="Berdy B."/>
            <person name="Zhao S."/>
            <person name="Lieberman T.D."/>
            <person name="Swanson P.K."/>
            <person name="Smith M."/>
            <person name="Roesemann S."/>
            <person name="Alexander J.E."/>
            <person name="Rich S.A."/>
            <person name="Livny J."/>
            <person name="Vlamakis H."/>
            <person name="Clish C."/>
            <person name="Bullock K."/>
            <person name="Deik A."/>
            <person name="Scott J."/>
            <person name="Pierce K.A."/>
            <person name="Xavier R.J."/>
            <person name="Alm E.J."/>
        </authorList>
    </citation>
    <scope>NUCLEOTIDE SEQUENCE [LARGE SCALE GENOMIC DNA]</scope>
    <source>
        <strain evidence="1 2">BIOML-A7</strain>
    </source>
</reference>